<name>L8GGP5_ACACF</name>
<gene>
    <name evidence="2" type="ORF">ACA1_135140</name>
</gene>
<organism evidence="2 3">
    <name type="scientific">Acanthamoeba castellanii (strain ATCC 30010 / Neff)</name>
    <dbReference type="NCBI Taxonomy" id="1257118"/>
    <lineage>
        <taxon>Eukaryota</taxon>
        <taxon>Amoebozoa</taxon>
        <taxon>Discosea</taxon>
        <taxon>Longamoebia</taxon>
        <taxon>Centramoebida</taxon>
        <taxon>Acanthamoebidae</taxon>
        <taxon>Acanthamoeba</taxon>
    </lineage>
</organism>
<dbReference type="EMBL" id="KB008153">
    <property type="protein sequence ID" value="ELR11376.1"/>
    <property type="molecule type" value="Genomic_DNA"/>
</dbReference>
<sequence>MKGRQCRPTLVLDLTADDLPLPISPNRWPSIHQSCPAAPSTTLSSPHATDSSTATLPPPPKPSAGGDDDGGELMHTLGPYLLENQRNETRQRNQRHFREVSLFALCVDVVAGIEWTTSSPVMPGPRVARPGHQSPVARTPQSHSSPFGSPVHWLPSAASPLASPPHALSLRSEIVSLPLPPQAKRVVFDDATVKRIVERCRKTRASMQPFVGFFDAAALPCLDLSECRLGRGTVIPFHEFSSLTELNLASTDLGMSTLKLVGCLPGLVKLNLSNMHLNDEHLVHVAKLARLRELKVARNVDITNIGANDSIAKLSRLEVLDVQGTSIFITALCRLVARLPDLRFLRVAERTEEYLRNQAEVYACPDLITCKEEAQLLSLAELRRQLQILETTGAGGKKAELLARLEKLLDKRKEEEPLICIVMARQDTIV</sequence>
<dbReference type="PANTHER" id="PTHR12904">
    <property type="match status" value="1"/>
</dbReference>
<accession>L8GGP5</accession>
<reference evidence="2 3" key="1">
    <citation type="journal article" date="2013" name="Genome Biol.">
        <title>Genome of Acanthamoeba castellanii highlights extensive lateral gene transfer and early evolution of tyrosine kinase signaling.</title>
        <authorList>
            <person name="Clarke M."/>
            <person name="Lohan A.J."/>
            <person name="Liu B."/>
            <person name="Lagkouvardos I."/>
            <person name="Roy S."/>
            <person name="Zafar N."/>
            <person name="Bertelli C."/>
            <person name="Schilde C."/>
            <person name="Kianianmomeni A."/>
            <person name="Burglin T.R."/>
            <person name="Frech C."/>
            <person name="Turcotte B."/>
            <person name="Kopec K.O."/>
            <person name="Synnott J.M."/>
            <person name="Choo C."/>
            <person name="Paponov I."/>
            <person name="Finkler A."/>
            <person name="Soon Heng Tan C."/>
            <person name="Hutchins A.P."/>
            <person name="Weinmeier T."/>
            <person name="Rattei T."/>
            <person name="Chu J.S."/>
            <person name="Gimenez G."/>
            <person name="Irimia M."/>
            <person name="Rigden D.J."/>
            <person name="Fitzpatrick D.A."/>
            <person name="Lorenzo-Morales J."/>
            <person name="Bateman A."/>
            <person name="Chiu C.H."/>
            <person name="Tang P."/>
            <person name="Hegemann P."/>
            <person name="Fromm H."/>
            <person name="Raoult D."/>
            <person name="Greub G."/>
            <person name="Miranda-Saavedra D."/>
            <person name="Chen N."/>
            <person name="Nash P."/>
            <person name="Ginger M.L."/>
            <person name="Horn M."/>
            <person name="Schaap P."/>
            <person name="Caler L."/>
            <person name="Loftus B."/>
        </authorList>
    </citation>
    <scope>NUCLEOTIDE SEQUENCE [LARGE SCALE GENOMIC DNA]</scope>
    <source>
        <strain evidence="2 3">Neff</strain>
    </source>
</reference>
<proteinExistence type="predicted"/>
<dbReference type="VEuPathDB" id="AmoebaDB:ACA1_135140"/>
<dbReference type="Gene3D" id="3.80.10.10">
    <property type="entry name" value="Ribonuclease Inhibitor"/>
    <property type="match status" value="1"/>
</dbReference>
<feature type="region of interest" description="Disordered" evidence="1">
    <location>
        <begin position="122"/>
        <end position="148"/>
    </location>
</feature>
<dbReference type="SUPFAM" id="SSF52047">
    <property type="entry name" value="RNI-like"/>
    <property type="match status" value="1"/>
</dbReference>
<dbReference type="OrthoDB" id="120976at2759"/>
<dbReference type="InterPro" id="IPR032675">
    <property type="entry name" value="LRR_dom_sf"/>
</dbReference>
<dbReference type="KEGG" id="acan:ACA1_135140"/>
<feature type="compositionally biased region" description="Polar residues" evidence="1">
    <location>
        <begin position="39"/>
        <end position="55"/>
    </location>
</feature>
<protein>
    <recommendedName>
        <fullName evidence="4">SAP domain containing protein</fullName>
    </recommendedName>
</protein>
<evidence type="ECO:0000313" key="2">
    <source>
        <dbReference type="EMBL" id="ELR11376.1"/>
    </source>
</evidence>
<dbReference type="InterPro" id="IPR051341">
    <property type="entry name" value="Zyg-11_UBL_adapter"/>
</dbReference>
<keyword evidence="3" id="KW-1185">Reference proteome</keyword>
<evidence type="ECO:0000313" key="3">
    <source>
        <dbReference type="Proteomes" id="UP000011083"/>
    </source>
</evidence>
<dbReference type="Proteomes" id="UP000011083">
    <property type="component" value="Unassembled WGS sequence"/>
</dbReference>
<evidence type="ECO:0008006" key="4">
    <source>
        <dbReference type="Google" id="ProtNLM"/>
    </source>
</evidence>
<evidence type="ECO:0000256" key="1">
    <source>
        <dbReference type="SAM" id="MobiDB-lite"/>
    </source>
</evidence>
<dbReference type="RefSeq" id="XP_004333389.1">
    <property type="nucleotide sequence ID" value="XM_004333341.1"/>
</dbReference>
<dbReference type="GeneID" id="14911807"/>
<dbReference type="PANTHER" id="PTHR12904:SF23">
    <property type="entry name" value="PROTEIN ZER-1 HOMOLOG"/>
    <property type="match status" value="1"/>
</dbReference>
<feature type="region of interest" description="Disordered" evidence="1">
    <location>
        <begin position="30"/>
        <end position="75"/>
    </location>
</feature>
<dbReference type="AlphaFoldDB" id="L8GGP5"/>